<feature type="region of interest" description="Disordered" evidence="5">
    <location>
        <begin position="338"/>
        <end position="421"/>
    </location>
</feature>
<comment type="subcellular location">
    <subcellularLocation>
        <location evidence="1">Nucleus</location>
        <location evidence="1">Nucleolus</location>
    </subcellularLocation>
</comment>
<feature type="compositionally biased region" description="Basic and acidic residues" evidence="5">
    <location>
        <begin position="403"/>
        <end position="419"/>
    </location>
</feature>
<feature type="region of interest" description="Disordered" evidence="5">
    <location>
        <begin position="441"/>
        <end position="462"/>
    </location>
</feature>
<evidence type="ECO:0000313" key="8">
    <source>
        <dbReference type="Proteomes" id="UP001498398"/>
    </source>
</evidence>
<name>A0ABR1JXU0_9AGAR</name>
<sequence>MSETVTKRLHVSGLTPALTSSDISTRLSTFGTVKSLDGFGKLDGVGQPRKFGYVTLETTPQALKRCLTTLSGSTWKGARLRIGEAKPDYAERLQKERAAVAAEPPKKKRRIHHSKYNAILAGDMTLVTRENVSGRAGWKVMPSGRVVRSMRMRPERPLPPLPGKELKRAVGKKKMRIKEPDTRARRRKIDVTKWDGSYIRGEFLGSEEVARRIDERTTSVKRGEVEDEESEDEEDEGLDIEDTEGEETPEVVPEPTERQKSSPPTQISKPSASSRSNSNSAPAPLVSALSSDLQAEKTQTLSFLQSLFDSNSQKTAFGATADWDSDIDLEDVESRVIQRKSRADEDDDEFEVVPQDSQSIPTEKDVKEDAMDVDAPPAVSPPNQTQPDTESQHQLPAPPPAEPAKKSTLKDLFAPHEDEGGFSLLNHLDLELDEDVDIGIDFAPSAPDVSGPSQQDSAPIAAPVNLPSTSAAAATVSNKNSRSRAPVVLDPKKPLFFPRSISLAVGARAASSPFYEKPTEEQIQQRWEESKLELTRAWKKRWKEAGKMRRRKGGGGEEDGS</sequence>
<evidence type="ECO:0000313" key="7">
    <source>
        <dbReference type="EMBL" id="KAK7468915.1"/>
    </source>
</evidence>
<dbReference type="InterPro" id="IPR012677">
    <property type="entry name" value="Nucleotide-bd_a/b_plait_sf"/>
</dbReference>
<dbReference type="InterPro" id="IPR034138">
    <property type="entry name" value="NOP8_RRM"/>
</dbReference>
<dbReference type="SMART" id="SM00360">
    <property type="entry name" value="RRM"/>
    <property type="match status" value="1"/>
</dbReference>
<feature type="compositionally biased region" description="Low complexity" evidence="5">
    <location>
        <begin position="268"/>
        <end position="291"/>
    </location>
</feature>
<dbReference type="PANTHER" id="PTHR48029:SF1">
    <property type="entry name" value="NUCLEOLAR PROTEIN 8"/>
    <property type="match status" value="1"/>
</dbReference>
<dbReference type="EMBL" id="JBANRG010000003">
    <property type="protein sequence ID" value="KAK7468915.1"/>
    <property type="molecule type" value="Genomic_DNA"/>
</dbReference>
<feature type="region of interest" description="Disordered" evidence="5">
    <location>
        <begin position="219"/>
        <end position="296"/>
    </location>
</feature>
<evidence type="ECO:0000256" key="3">
    <source>
        <dbReference type="ARBA" id="ARBA00023242"/>
    </source>
</evidence>
<organism evidence="7 8">
    <name type="scientific">Marasmiellus scandens</name>
    <dbReference type="NCBI Taxonomy" id="2682957"/>
    <lineage>
        <taxon>Eukaryota</taxon>
        <taxon>Fungi</taxon>
        <taxon>Dikarya</taxon>
        <taxon>Basidiomycota</taxon>
        <taxon>Agaricomycotina</taxon>
        <taxon>Agaricomycetes</taxon>
        <taxon>Agaricomycetidae</taxon>
        <taxon>Agaricales</taxon>
        <taxon>Marasmiineae</taxon>
        <taxon>Omphalotaceae</taxon>
        <taxon>Marasmiellus</taxon>
    </lineage>
</organism>
<dbReference type="CDD" id="cd12226">
    <property type="entry name" value="RRM_NOL8"/>
    <property type="match status" value="1"/>
</dbReference>
<dbReference type="Proteomes" id="UP001498398">
    <property type="component" value="Unassembled WGS sequence"/>
</dbReference>
<evidence type="ECO:0000256" key="5">
    <source>
        <dbReference type="SAM" id="MobiDB-lite"/>
    </source>
</evidence>
<protein>
    <recommendedName>
        <fullName evidence="6">RRM domain-containing protein</fullName>
    </recommendedName>
</protein>
<gene>
    <name evidence="7" type="ORF">VKT23_003412</name>
</gene>
<keyword evidence="2 4" id="KW-0694">RNA-binding</keyword>
<dbReference type="InterPro" id="IPR035979">
    <property type="entry name" value="RBD_domain_sf"/>
</dbReference>
<accession>A0ABR1JXU0</accession>
<evidence type="ECO:0000256" key="4">
    <source>
        <dbReference type="PROSITE-ProRule" id="PRU00176"/>
    </source>
</evidence>
<dbReference type="InterPro" id="IPR000504">
    <property type="entry name" value="RRM_dom"/>
</dbReference>
<dbReference type="PANTHER" id="PTHR48029">
    <property type="entry name" value="NUCLEOLAR PROTEIN 8"/>
    <property type="match status" value="1"/>
</dbReference>
<dbReference type="PROSITE" id="PS50102">
    <property type="entry name" value="RRM"/>
    <property type="match status" value="1"/>
</dbReference>
<reference evidence="7 8" key="1">
    <citation type="submission" date="2024-01" db="EMBL/GenBank/DDBJ databases">
        <title>A draft genome for the cacao thread blight pathogen Marasmiellus scandens.</title>
        <authorList>
            <person name="Baruah I.K."/>
            <person name="Leung J."/>
            <person name="Bukari Y."/>
            <person name="Amoako-Attah I."/>
            <person name="Meinhardt L.W."/>
            <person name="Bailey B.A."/>
            <person name="Cohen S.P."/>
        </authorList>
    </citation>
    <scope>NUCLEOTIDE SEQUENCE [LARGE SCALE GENOMIC DNA]</scope>
    <source>
        <strain evidence="7 8">GH-19</strain>
    </source>
</reference>
<dbReference type="Gene3D" id="3.30.70.330">
    <property type="match status" value="1"/>
</dbReference>
<feature type="compositionally biased region" description="Acidic residues" evidence="5">
    <location>
        <begin position="225"/>
        <end position="249"/>
    </location>
</feature>
<keyword evidence="8" id="KW-1185">Reference proteome</keyword>
<comment type="caution">
    <text evidence="7">The sequence shown here is derived from an EMBL/GenBank/DDBJ whole genome shotgun (WGS) entry which is preliminary data.</text>
</comment>
<dbReference type="Pfam" id="PF00076">
    <property type="entry name" value="RRM_1"/>
    <property type="match status" value="1"/>
</dbReference>
<evidence type="ECO:0000256" key="1">
    <source>
        <dbReference type="ARBA" id="ARBA00004604"/>
    </source>
</evidence>
<feature type="domain" description="RRM" evidence="6">
    <location>
        <begin position="7"/>
        <end position="87"/>
    </location>
</feature>
<evidence type="ECO:0000256" key="2">
    <source>
        <dbReference type="ARBA" id="ARBA00022884"/>
    </source>
</evidence>
<proteinExistence type="predicted"/>
<feature type="compositionally biased region" description="Polar residues" evidence="5">
    <location>
        <begin position="381"/>
        <end position="394"/>
    </location>
</feature>
<dbReference type="SUPFAM" id="SSF54928">
    <property type="entry name" value="RNA-binding domain, RBD"/>
    <property type="match status" value="1"/>
</dbReference>
<evidence type="ECO:0000259" key="6">
    <source>
        <dbReference type="PROSITE" id="PS50102"/>
    </source>
</evidence>
<keyword evidence="3" id="KW-0539">Nucleus</keyword>